<name>A0ABW0ILV8_9HYPH</name>
<dbReference type="Pfam" id="PF06197">
    <property type="entry name" value="DUF998"/>
    <property type="match status" value="1"/>
</dbReference>
<feature type="transmembrane region" description="Helical" evidence="1">
    <location>
        <begin position="155"/>
        <end position="172"/>
    </location>
</feature>
<evidence type="ECO:0000256" key="1">
    <source>
        <dbReference type="SAM" id="Phobius"/>
    </source>
</evidence>
<comment type="caution">
    <text evidence="2">The sequence shown here is derived from an EMBL/GenBank/DDBJ whole genome shotgun (WGS) entry which is preliminary data.</text>
</comment>
<feature type="transmembrane region" description="Helical" evidence="1">
    <location>
        <begin position="53"/>
        <end position="74"/>
    </location>
</feature>
<proteinExistence type="predicted"/>
<feature type="transmembrane region" description="Helical" evidence="1">
    <location>
        <begin position="86"/>
        <end position="104"/>
    </location>
</feature>
<feature type="transmembrane region" description="Helical" evidence="1">
    <location>
        <begin position="12"/>
        <end position="33"/>
    </location>
</feature>
<organism evidence="2 3">
    <name type="scientific">Bosea eneae</name>
    <dbReference type="NCBI Taxonomy" id="151454"/>
    <lineage>
        <taxon>Bacteria</taxon>
        <taxon>Pseudomonadati</taxon>
        <taxon>Pseudomonadota</taxon>
        <taxon>Alphaproteobacteria</taxon>
        <taxon>Hyphomicrobiales</taxon>
        <taxon>Boseaceae</taxon>
        <taxon>Bosea</taxon>
    </lineage>
</organism>
<sequence>MQTAPSSLDRALLACGVASTPVFYGLAALQLALRPGYDIRTQPISFLALGELGWIQVANFVLTGALALAGALGLRHVLRGQRGGTAGPILAGLYGIGMVGAGLFGPDPLPAPGQAPQMSATGAVHMVAFLVSFLSLIAACFVFARRFNAVGKSGWALYSVVTALLAPALVATSMANPALAGLIVGAAGLVLFGWFSLVAFEIRNETSAYSAVPPRATASA</sequence>
<gene>
    <name evidence="2" type="ORF">ACFPOB_03515</name>
</gene>
<reference evidence="3" key="1">
    <citation type="journal article" date="2019" name="Int. J. Syst. Evol. Microbiol.">
        <title>The Global Catalogue of Microorganisms (GCM) 10K type strain sequencing project: providing services to taxonomists for standard genome sequencing and annotation.</title>
        <authorList>
            <consortium name="The Broad Institute Genomics Platform"/>
            <consortium name="The Broad Institute Genome Sequencing Center for Infectious Disease"/>
            <person name="Wu L."/>
            <person name="Ma J."/>
        </authorList>
    </citation>
    <scope>NUCLEOTIDE SEQUENCE [LARGE SCALE GENOMIC DNA]</scope>
    <source>
        <strain evidence="3">NCAIM B.01391</strain>
    </source>
</reference>
<keyword evidence="3" id="KW-1185">Reference proteome</keyword>
<feature type="transmembrane region" description="Helical" evidence="1">
    <location>
        <begin position="124"/>
        <end position="143"/>
    </location>
</feature>
<keyword evidence="1" id="KW-0812">Transmembrane</keyword>
<keyword evidence="1" id="KW-1133">Transmembrane helix</keyword>
<dbReference type="RefSeq" id="WP_377795937.1">
    <property type="nucleotide sequence ID" value="NZ_JBHSLW010000005.1"/>
</dbReference>
<feature type="transmembrane region" description="Helical" evidence="1">
    <location>
        <begin position="178"/>
        <end position="200"/>
    </location>
</feature>
<accession>A0ABW0ILV8</accession>
<keyword evidence="1" id="KW-0472">Membrane</keyword>
<dbReference type="EMBL" id="JBHSLW010000005">
    <property type="protein sequence ID" value="MFC5418627.1"/>
    <property type="molecule type" value="Genomic_DNA"/>
</dbReference>
<protein>
    <submittedName>
        <fullName evidence="2">DUF998 domain-containing protein</fullName>
    </submittedName>
</protein>
<evidence type="ECO:0000313" key="3">
    <source>
        <dbReference type="Proteomes" id="UP001596053"/>
    </source>
</evidence>
<evidence type="ECO:0000313" key="2">
    <source>
        <dbReference type="EMBL" id="MFC5418627.1"/>
    </source>
</evidence>
<dbReference type="InterPro" id="IPR009339">
    <property type="entry name" value="DUF998"/>
</dbReference>
<dbReference type="Proteomes" id="UP001596053">
    <property type="component" value="Unassembled WGS sequence"/>
</dbReference>